<dbReference type="EC" id="1.20.4.1" evidence="4"/>
<gene>
    <name evidence="5" type="ordered locus">Pmen_2989</name>
</gene>
<dbReference type="NCBIfam" id="TIGR00014">
    <property type="entry name" value="arsC"/>
    <property type="match status" value="1"/>
</dbReference>
<dbReference type="HOGENOM" id="CLU_116644_0_1_6"/>
<accession>A4XWM8</accession>
<evidence type="ECO:0000313" key="5">
    <source>
        <dbReference type="EMBL" id="ABP85744.1"/>
    </source>
</evidence>
<dbReference type="SUPFAM" id="SSF52833">
    <property type="entry name" value="Thioredoxin-like"/>
    <property type="match status" value="1"/>
</dbReference>
<proteinExistence type="inferred from homology"/>
<sequence>MRPTMTDLTLYHNPRCSKSRGALELLEARGLQPTVVRYLETPPSASELKSLLGKLGIGARDLLRSGEDEYKALNLADASLSEAQLIAAMVEHPRLIERPILVAGDKAVIGRPPEKVLELLA</sequence>
<dbReference type="KEGG" id="pmy:Pmen_2989"/>
<dbReference type="PROSITE" id="PS51353">
    <property type="entry name" value="ARSC"/>
    <property type="match status" value="1"/>
</dbReference>
<dbReference type="Gene3D" id="3.40.30.10">
    <property type="entry name" value="Glutaredoxin"/>
    <property type="match status" value="1"/>
</dbReference>
<name>A4XWM8_ECTM1</name>
<keyword evidence="2 4" id="KW-0560">Oxidoreductase</keyword>
<organism evidence="5">
    <name type="scientific">Ectopseudomonas mendocina (strain ymp)</name>
    <name type="common">Pseudomonas mendocina</name>
    <dbReference type="NCBI Taxonomy" id="399739"/>
    <lineage>
        <taxon>Bacteria</taxon>
        <taxon>Pseudomonadati</taxon>
        <taxon>Pseudomonadota</taxon>
        <taxon>Gammaproteobacteria</taxon>
        <taxon>Pseudomonadales</taxon>
        <taxon>Pseudomonadaceae</taxon>
        <taxon>Ectopseudomonas</taxon>
    </lineage>
</organism>
<dbReference type="PANTHER" id="PTHR30041:SF4">
    <property type="entry name" value="ARSENATE REDUCTASE"/>
    <property type="match status" value="1"/>
</dbReference>
<dbReference type="STRING" id="399739.Pmen_2989"/>
<evidence type="ECO:0000256" key="4">
    <source>
        <dbReference type="RuleBase" id="RU362029"/>
    </source>
</evidence>
<evidence type="ECO:0000256" key="3">
    <source>
        <dbReference type="PROSITE-ProRule" id="PRU01282"/>
    </source>
</evidence>
<dbReference type="EMBL" id="CP000680">
    <property type="protein sequence ID" value="ABP85744.1"/>
    <property type="molecule type" value="Genomic_DNA"/>
</dbReference>
<dbReference type="AlphaFoldDB" id="A4XWM8"/>
<reference evidence="5" key="1">
    <citation type="submission" date="2007-04" db="EMBL/GenBank/DDBJ databases">
        <title>Complete sequence of Pseudomonas mendocina ymp.</title>
        <authorList>
            <consortium name="US DOE Joint Genome Institute"/>
            <person name="Copeland A."/>
            <person name="Lucas S."/>
            <person name="Lapidus A."/>
            <person name="Barry K."/>
            <person name="Glavina del Rio T."/>
            <person name="Dalin E."/>
            <person name="Tice H."/>
            <person name="Pitluck S."/>
            <person name="Kiss H."/>
            <person name="Brettin T."/>
            <person name="Detter J.C."/>
            <person name="Bruce D."/>
            <person name="Han C."/>
            <person name="Schmutz J."/>
            <person name="Larimer F."/>
            <person name="Land M."/>
            <person name="Hauser L."/>
            <person name="Kyrpides N."/>
            <person name="Mikhailova N."/>
            <person name="Hersman L."/>
            <person name="Dubois J."/>
            <person name="Maurice P."/>
            <person name="Richardson P."/>
        </authorList>
    </citation>
    <scope>NUCLEOTIDE SEQUENCE [LARGE SCALE GENOMIC DNA]</scope>
    <source>
        <strain evidence="5">Ymp</strain>
    </source>
</reference>
<dbReference type="InterPro" id="IPR036249">
    <property type="entry name" value="Thioredoxin-like_sf"/>
</dbReference>
<dbReference type="CDD" id="cd03034">
    <property type="entry name" value="ArsC_ArsC"/>
    <property type="match status" value="1"/>
</dbReference>
<dbReference type="InterPro" id="IPR006659">
    <property type="entry name" value="Arsenate_reductase"/>
</dbReference>
<dbReference type="GO" id="GO:0008794">
    <property type="term" value="F:arsenate reductase (glutaredoxin) activity"/>
    <property type="evidence" value="ECO:0007669"/>
    <property type="project" value="UniProtKB-UniRule"/>
</dbReference>
<dbReference type="eggNOG" id="COG1393">
    <property type="taxonomic scope" value="Bacteria"/>
</dbReference>
<comment type="similarity">
    <text evidence="1 3 4">Belongs to the ArsC family.</text>
</comment>
<evidence type="ECO:0000256" key="2">
    <source>
        <dbReference type="ARBA" id="ARBA00023002"/>
    </source>
</evidence>
<evidence type="ECO:0000256" key="1">
    <source>
        <dbReference type="ARBA" id="ARBA00007198"/>
    </source>
</evidence>
<dbReference type="PANTHER" id="PTHR30041">
    <property type="entry name" value="ARSENATE REDUCTASE"/>
    <property type="match status" value="1"/>
</dbReference>
<dbReference type="InterPro" id="IPR006660">
    <property type="entry name" value="Arsenate_reductase-like"/>
</dbReference>
<dbReference type="Pfam" id="PF03960">
    <property type="entry name" value="ArsC"/>
    <property type="match status" value="1"/>
</dbReference>
<protein>
    <recommendedName>
        <fullName evidence="4">Arsenate reductase</fullName>
        <ecNumber evidence="4">1.20.4.1</ecNumber>
    </recommendedName>
</protein>
<comment type="catalytic activity">
    <reaction evidence="4">
        <text>[glutaredoxin]-dithiol + arsenate + glutathione + H(+) = glutathionyl-S-S-[glutaredoxin] + arsenite + H2O</text>
        <dbReference type="Rhea" id="RHEA:22016"/>
        <dbReference type="Rhea" id="RHEA-COMP:10729"/>
        <dbReference type="Rhea" id="RHEA-COMP:17668"/>
        <dbReference type="ChEBI" id="CHEBI:15377"/>
        <dbReference type="ChEBI" id="CHEBI:15378"/>
        <dbReference type="ChEBI" id="CHEBI:29242"/>
        <dbReference type="ChEBI" id="CHEBI:29950"/>
        <dbReference type="ChEBI" id="CHEBI:48597"/>
        <dbReference type="ChEBI" id="CHEBI:57925"/>
        <dbReference type="ChEBI" id="CHEBI:146199"/>
        <dbReference type="EC" id="1.20.4.1"/>
    </reaction>
</comment>